<dbReference type="GO" id="GO:0042026">
    <property type="term" value="P:protein refolding"/>
    <property type="evidence" value="ECO:0007669"/>
    <property type="project" value="TreeGrafter"/>
</dbReference>
<dbReference type="PATRIC" id="fig|1150469.3.peg.532"/>
<dbReference type="HOGENOM" id="CLU_017633_0_0_5"/>
<evidence type="ECO:0000259" key="2">
    <source>
        <dbReference type="PROSITE" id="PS50076"/>
    </source>
</evidence>
<dbReference type="InterPro" id="IPR002939">
    <property type="entry name" value="DnaJ_C"/>
</dbReference>
<dbReference type="InterPro" id="IPR008971">
    <property type="entry name" value="HSP40/DnaJ_pept-bd"/>
</dbReference>
<dbReference type="GO" id="GO:0051082">
    <property type="term" value="F:unfolded protein binding"/>
    <property type="evidence" value="ECO:0007669"/>
    <property type="project" value="InterPro"/>
</dbReference>
<dbReference type="CDD" id="cd06257">
    <property type="entry name" value="DnaJ"/>
    <property type="match status" value="1"/>
</dbReference>
<feature type="region of interest" description="Disordered" evidence="1">
    <location>
        <begin position="100"/>
        <end position="135"/>
    </location>
</feature>
<dbReference type="Gene3D" id="2.60.260.20">
    <property type="entry name" value="Urease metallochaperone UreE, N-terminal domain"/>
    <property type="match status" value="2"/>
</dbReference>
<dbReference type="InterPro" id="IPR001623">
    <property type="entry name" value="DnaJ_domain"/>
</dbReference>
<keyword evidence="4" id="KW-1185">Reference proteome</keyword>
<dbReference type="Gene3D" id="1.10.287.110">
    <property type="entry name" value="DnaJ domain"/>
    <property type="match status" value="1"/>
</dbReference>
<dbReference type="PRINTS" id="PR00625">
    <property type="entry name" value="JDOMAIN"/>
</dbReference>
<proteinExistence type="predicted"/>
<gene>
    <name evidence="3" type="ORF">RSPPHO_00451</name>
</gene>
<dbReference type="Proteomes" id="UP000033220">
    <property type="component" value="Chromosome DSM 122"/>
</dbReference>
<dbReference type="InterPro" id="IPR018253">
    <property type="entry name" value="DnaJ_domain_CS"/>
</dbReference>
<dbReference type="SUPFAM" id="SSF49493">
    <property type="entry name" value="HSP40/DnaJ peptide-binding domain"/>
    <property type="match status" value="2"/>
</dbReference>
<organism evidence="3 4">
    <name type="scientific">Pararhodospirillum photometricum DSM 122</name>
    <dbReference type="NCBI Taxonomy" id="1150469"/>
    <lineage>
        <taxon>Bacteria</taxon>
        <taxon>Pseudomonadati</taxon>
        <taxon>Pseudomonadota</taxon>
        <taxon>Alphaproteobacteria</taxon>
        <taxon>Rhodospirillales</taxon>
        <taxon>Rhodospirillaceae</taxon>
        <taxon>Pararhodospirillum</taxon>
    </lineage>
</organism>
<dbReference type="InterPro" id="IPR036869">
    <property type="entry name" value="J_dom_sf"/>
</dbReference>
<dbReference type="SUPFAM" id="SSF46565">
    <property type="entry name" value="Chaperone J-domain"/>
    <property type="match status" value="1"/>
</dbReference>
<feature type="domain" description="J" evidence="2">
    <location>
        <begin position="137"/>
        <end position="202"/>
    </location>
</feature>
<dbReference type="KEGG" id="rpm:RSPPHO_00451"/>
<dbReference type="AlphaFoldDB" id="H6SP05"/>
<evidence type="ECO:0000313" key="3">
    <source>
        <dbReference type="EMBL" id="CCG07077.1"/>
    </source>
</evidence>
<dbReference type="FunFam" id="2.60.260.20:FF:000013">
    <property type="entry name" value="DnaJ subfamily B member 11"/>
    <property type="match status" value="1"/>
</dbReference>
<reference evidence="3 4" key="1">
    <citation type="submission" date="2012-02" db="EMBL/GenBank/DDBJ databases">
        <title>Shotgun genome sequence of Phaeospirillum photometricum DSM 122.</title>
        <authorList>
            <person name="Duquesne K."/>
            <person name="Sturgis J."/>
        </authorList>
    </citation>
    <scope>NUCLEOTIDE SEQUENCE [LARGE SCALE GENOMIC DNA]</scope>
    <source>
        <strain evidence="4">DSM122</strain>
    </source>
</reference>
<dbReference type="GO" id="GO:0005737">
    <property type="term" value="C:cytoplasm"/>
    <property type="evidence" value="ECO:0007669"/>
    <property type="project" value="TreeGrafter"/>
</dbReference>
<evidence type="ECO:0000256" key="1">
    <source>
        <dbReference type="SAM" id="MobiDB-lite"/>
    </source>
</evidence>
<accession>H6SP05</accession>
<dbReference type="PANTHER" id="PTHR43096">
    <property type="entry name" value="DNAJ HOMOLOG 1, MITOCHONDRIAL-RELATED"/>
    <property type="match status" value="1"/>
</dbReference>
<dbReference type="PROSITE" id="PS00636">
    <property type="entry name" value="DNAJ_1"/>
    <property type="match status" value="1"/>
</dbReference>
<dbReference type="Pfam" id="PF00226">
    <property type="entry name" value="DnaJ"/>
    <property type="match status" value="1"/>
</dbReference>
<sequence>MPAQGGKGVGAQLRPLAAFEIGVENEPAARPGGRDNFLEQDHAYAGVPVGGAGGQRHGRGVVGLAALGVGHPGREQGVGVFFVEGAHDDPGGWVRTSAVSSTVGQHPLDHKSRGGYHGRSAGPPLAGRPRTEPMMKDPYTVLGVARTATQDEIKNAYRKLARSMHPDVNPEDPRAEERFKEVSSAYALLGDPARRTRYDKGEIDAQGNERGARTHSSRGYNSRWTGGARSEGFGFESAFGEEDVFSDVFRRSSRGSGASSGAGAGIRPQRGQDAQYRLKVTFEEAALGCTKRITLTNRKTLDVRIPPGWEDGRTLRLKGQGAAGIAGGPAGDALVEIGVREHPVFRREGRNVIADIPVTLREAVLGARITVPTLEGKAVVTVPEDSNTGTLLRLRGKGIPADDAVRGDLLVRLSITLPDPSDPRLKAMVRKLKDPDADPREKAGLI</sequence>
<dbReference type="CDD" id="cd10747">
    <property type="entry name" value="DnaJ_C"/>
    <property type="match status" value="1"/>
</dbReference>
<name>H6SP05_PARPM</name>
<protein>
    <submittedName>
        <fullName evidence="3">Chaperone DnaJ</fullName>
    </submittedName>
</protein>
<dbReference type="eggNOG" id="COG0484">
    <property type="taxonomic scope" value="Bacteria"/>
</dbReference>
<dbReference type="PROSITE" id="PS50076">
    <property type="entry name" value="DNAJ_2"/>
    <property type="match status" value="1"/>
</dbReference>
<dbReference type="EMBL" id="HE663493">
    <property type="protein sequence ID" value="CCG07077.1"/>
    <property type="molecule type" value="Genomic_DNA"/>
</dbReference>
<evidence type="ECO:0000313" key="4">
    <source>
        <dbReference type="Proteomes" id="UP000033220"/>
    </source>
</evidence>
<dbReference type="PANTHER" id="PTHR43096:SF10">
    <property type="entry name" value="CHAPERONE PROTEIN DNAJ A6, CHLOROPLASTIC"/>
    <property type="match status" value="1"/>
</dbReference>
<dbReference type="Pfam" id="PF01556">
    <property type="entry name" value="DnaJ_C"/>
    <property type="match status" value="1"/>
</dbReference>
<dbReference type="SMART" id="SM00271">
    <property type="entry name" value="DnaJ"/>
    <property type="match status" value="1"/>
</dbReference>
<dbReference type="STRING" id="1150469.RSPPHO_00451"/>